<dbReference type="NCBIfam" id="TIGR00671">
    <property type="entry name" value="baf"/>
    <property type="match status" value="1"/>
</dbReference>
<evidence type="ECO:0000256" key="2">
    <source>
        <dbReference type="ARBA" id="ARBA00001958"/>
    </source>
</evidence>
<evidence type="ECO:0000256" key="8">
    <source>
        <dbReference type="ARBA" id="ARBA00022679"/>
    </source>
</evidence>
<comment type="cofactor">
    <cofactor evidence="16">
        <name>NH4(+)</name>
        <dbReference type="ChEBI" id="CHEBI:28938"/>
    </cofactor>
    <cofactor evidence="16">
        <name>K(+)</name>
        <dbReference type="ChEBI" id="CHEBI:29103"/>
    </cofactor>
    <text evidence="16">A monovalent cation. Ammonium or potassium.</text>
</comment>
<keyword evidence="12 16" id="KW-0630">Potassium</keyword>
<dbReference type="Proteomes" id="UP001454489">
    <property type="component" value="Unassembled WGS sequence"/>
</dbReference>
<feature type="binding site" evidence="16">
    <location>
        <position position="184"/>
    </location>
    <ligand>
        <name>substrate</name>
    </ligand>
</feature>
<comment type="function">
    <text evidence="16">Catalyzes the phosphorylation of pantothenate (Pan), the first step in CoA biosynthesis.</text>
</comment>
<proteinExistence type="inferred from homology"/>
<dbReference type="NCBIfam" id="NF009855">
    <property type="entry name" value="PRK13321.1"/>
    <property type="match status" value="1"/>
</dbReference>
<comment type="caution">
    <text evidence="16">Lacks conserved residue(s) required for the propagation of feature annotation.</text>
</comment>
<comment type="pathway">
    <text evidence="4 16">Cofactor biosynthesis; coenzyme A biosynthesis; CoA from (R)-pantothenate: step 1/5.</text>
</comment>
<reference evidence="17 18" key="1">
    <citation type="submission" date="2024-03" db="EMBL/GenBank/DDBJ databases">
        <title>Human intestinal bacterial collection.</title>
        <authorList>
            <person name="Pauvert C."/>
            <person name="Hitch T.C.A."/>
            <person name="Clavel T."/>
        </authorList>
    </citation>
    <scope>NUCLEOTIDE SEQUENCE [LARGE SCALE GENOMIC DNA]</scope>
    <source>
        <strain evidence="17 18">CLA-AA-H185</strain>
    </source>
</reference>
<evidence type="ECO:0000256" key="5">
    <source>
        <dbReference type="ARBA" id="ARBA00011738"/>
    </source>
</evidence>
<comment type="subcellular location">
    <subcellularLocation>
        <location evidence="3 16">Cytoplasm</location>
    </subcellularLocation>
</comment>
<keyword evidence="18" id="KW-1185">Reference proteome</keyword>
<accession>A0ABV1HHT8</accession>
<feature type="binding site" evidence="16">
    <location>
        <begin position="107"/>
        <end position="110"/>
    </location>
    <ligand>
        <name>substrate</name>
    </ligand>
</feature>
<keyword evidence="8 16" id="KW-0808">Transferase</keyword>
<dbReference type="SUPFAM" id="SSF53067">
    <property type="entry name" value="Actin-like ATPase domain"/>
    <property type="match status" value="2"/>
</dbReference>
<keyword evidence="13 16" id="KW-0173">Coenzyme A biosynthesis</keyword>
<sequence length="258" mass="27834">MLLAIDVGNTNITVGVFKGKEIVNTFRLTTKQSRTSDEYAIHLSGMLLQNGIRFQDIKDVIISSVVPNVMHSLGSAIIKYFNLVPIVVEAGIKTGIKVVTENPRQIGADRIVDAAGACGIYGGPVIVIDFGTATTYDLIDKDGAFLAGITAPGIRISAKALWEDAAKLPEIEIKKPESILAKETISSMQAGLVYGQIGQTEYIIRKIKEEANMDEPIKVVATGGLGSIIAPETDAIDVYDPNLTLSGMRLIYEKQNRK</sequence>
<dbReference type="InterPro" id="IPR004619">
    <property type="entry name" value="Type_III_PanK"/>
</dbReference>
<feature type="binding site" evidence="16">
    <location>
        <position position="129"/>
    </location>
    <ligand>
        <name>K(+)</name>
        <dbReference type="ChEBI" id="CHEBI:29103"/>
    </ligand>
</feature>
<dbReference type="InterPro" id="IPR043129">
    <property type="entry name" value="ATPase_NBD"/>
</dbReference>
<evidence type="ECO:0000256" key="12">
    <source>
        <dbReference type="ARBA" id="ARBA00022958"/>
    </source>
</evidence>
<dbReference type="PANTHER" id="PTHR34265">
    <property type="entry name" value="TYPE III PANTOTHENATE KINASE"/>
    <property type="match status" value="1"/>
</dbReference>
<comment type="caution">
    <text evidence="17">The sequence shown here is derived from an EMBL/GenBank/DDBJ whole genome shotgun (WGS) entry which is preliminary data.</text>
</comment>
<evidence type="ECO:0000313" key="18">
    <source>
        <dbReference type="Proteomes" id="UP001454489"/>
    </source>
</evidence>
<comment type="subunit">
    <text evidence="5 16">Homodimer.</text>
</comment>
<comment type="cofactor">
    <cofactor evidence="2">
        <name>K(+)</name>
        <dbReference type="ChEBI" id="CHEBI:29103"/>
    </cofactor>
</comment>
<dbReference type="NCBIfam" id="NF009848">
    <property type="entry name" value="PRK13318.1-6"/>
    <property type="match status" value="1"/>
</dbReference>
<dbReference type="PANTHER" id="PTHR34265:SF1">
    <property type="entry name" value="TYPE III PANTOTHENATE KINASE"/>
    <property type="match status" value="1"/>
</dbReference>
<evidence type="ECO:0000256" key="15">
    <source>
        <dbReference type="ARBA" id="ARBA00040883"/>
    </source>
</evidence>
<evidence type="ECO:0000256" key="16">
    <source>
        <dbReference type="HAMAP-Rule" id="MF_01274"/>
    </source>
</evidence>
<gene>
    <name evidence="16" type="primary">coaX</name>
    <name evidence="17" type="ORF">WMO43_12045</name>
</gene>
<keyword evidence="16" id="KW-0479">Metal-binding</keyword>
<dbReference type="RefSeq" id="WP_177962790.1">
    <property type="nucleotide sequence ID" value="NZ_JBBMEX010000014.1"/>
</dbReference>
<evidence type="ECO:0000256" key="1">
    <source>
        <dbReference type="ARBA" id="ARBA00001206"/>
    </source>
</evidence>
<evidence type="ECO:0000256" key="14">
    <source>
        <dbReference type="ARBA" id="ARBA00038036"/>
    </source>
</evidence>
<evidence type="ECO:0000313" key="17">
    <source>
        <dbReference type="EMBL" id="MEQ2558592.1"/>
    </source>
</evidence>
<evidence type="ECO:0000256" key="11">
    <source>
        <dbReference type="ARBA" id="ARBA00022840"/>
    </source>
</evidence>
<evidence type="ECO:0000256" key="9">
    <source>
        <dbReference type="ARBA" id="ARBA00022741"/>
    </source>
</evidence>
<organism evidence="17 18">
    <name type="scientific">Maccoyibacter intestinihominis</name>
    <dbReference type="NCBI Taxonomy" id="3133499"/>
    <lineage>
        <taxon>Bacteria</taxon>
        <taxon>Bacillati</taxon>
        <taxon>Bacillota</taxon>
        <taxon>Clostridia</taxon>
        <taxon>Lachnospirales</taxon>
        <taxon>Lachnospiraceae</taxon>
        <taxon>Maccoyibacter</taxon>
    </lineage>
</organism>
<feature type="active site" description="Proton acceptor" evidence="16">
    <location>
        <position position="109"/>
    </location>
</feature>
<dbReference type="GO" id="GO:0004594">
    <property type="term" value="F:pantothenate kinase activity"/>
    <property type="evidence" value="ECO:0007669"/>
    <property type="project" value="UniProtKB-EC"/>
</dbReference>
<protein>
    <recommendedName>
        <fullName evidence="15 16">Type III pantothenate kinase</fullName>
        <ecNumber evidence="6 16">2.7.1.33</ecNumber>
    </recommendedName>
    <alternativeName>
        <fullName evidence="16">PanK-III</fullName>
    </alternativeName>
    <alternativeName>
        <fullName evidence="16">Pantothenic acid kinase</fullName>
    </alternativeName>
</protein>
<comment type="catalytic activity">
    <reaction evidence="1 16">
        <text>(R)-pantothenate + ATP = (R)-4'-phosphopantothenate + ADP + H(+)</text>
        <dbReference type="Rhea" id="RHEA:16373"/>
        <dbReference type="ChEBI" id="CHEBI:10986"/>
        <dbReference type="ChEBI" id="CHEBI:15378"/>
        <dbReference type="ChEBI" id="CHEBI:29032"/>
        <dbReference type="ChEBI" id="CHEBI:30616"/>
        <dbReference type="ChEBI" id="CHEBI:456216"/>
        <dbReference type="EC" id="2.7.1.33"/>
    </reaction>
</comment>
<dbReference type="EMBL" id="JBBMEX010000014">
    <property type="protein sequence ID" value="MEQ2558592.1"/>
    <property type="molecule type" value="Genomic_DNA"/>
</dbReference>
<dbReference type="Gene3D" id="3.30.420.40">
    <property type="match status" value="2"/>
</dbReference>
<keyword evidence="7 16" id="KW-0963">Cytoplasm</keyword>
<keyword evidence="11 16" id="KW-0067">ATP-binding</keyword>
<evidence type="ECO:0000256" key="10">
    <source>
        <dbReference type="ARBA" id="ARBA00022777"/>
    </source>
</evidence>
<evidence type="ECO:0000256" key="4">
    <source>
        <dbReference type="ARBA" id="ARBA00005225"/>
    </source>
</evidence>
<comment type="similarity">
    <text evidence="14 16">Belongs to the type III pantothenate kinase family.</text>
</comment>
<dbReference type="CDD" id="cd24015">
    <property type="entry name" value="ASKHA_NBD_PanK-III"/>
    <property type="match status" value="1"/>
</dbReference>
<evidence type="ECO:0000256" key="6">
    <source>
        <dbReference type="ARBA" id="ARBA00012102"/>
    </source>
</evidence>
<name>A0ABV1HHT8_9FIRM</name>
<dbReference type="EC" id="2.7.1.33" evidence="6 16"/>
<evidence type="ECO:0000256" key="13">
    <source>
        <dbReference type="ARBA" id="ARBA00022993"/>
    </source>
</evidence>
<keyword evidence="10 16" id="KW-0418">Kinase</keyword>
<keyword evidence="9 16" id="KW-0547">Nucleotide-binding</keyword>
<feature type="binding site" evidence="16">
    <location>
        <position position="132"/>
    </location>
    <ligand>
        <name>ATP</name>
        <dbReference type="ChEBI" id="CHEBI:30616"/>
    </ligand>
</feature>
<evidence type="ECO:0000256" key="7">
    <source>
        <dbReference type="ARBA" id="ARBA00022490"/>
    </source>
</evidence>
<dbReference type="Pfam" id="PF03309">
    <property type="entry name" value="Pan_kinase"/>
    <property type="match status" value="1"/>
</dbReference>
<feature type="binding site" evidence="16">
    <location>
        <begin position="6"/>
        <end position="13"/>
    </location>
    <ligand>
        <name>ATP</name>
        <dbReference type="ChEBI" id="CHEBI:30616"/>
    </ligand>
</feature>
<dbReference type="HAMAP" id="MF_01274">
    <property type="entry name" value="Pantothen_kinase_3"/>
    <property type="match status" value="1"/>
</dbReference>
<evidence type="ECO:0000256" key="3">
    <source>
        <dbReference type="ARBA" id="ARBA00004496"/>
    </source>
</evidence>